<proteinExistence type="predicted"/>
<evidence type="ECO:0000256" key="2">
    <source>
        <dbReference type="SAM" id="SignalP"/>
    </source>
</evidence>
<dbReference type="Proteomes" id="UP001373196">
    <property type="component" value="Unassembled WGS sequence"/>
</dbReference>
<feature type="signal peptide" evidence="2">
    <location>
        <begin position="1"/>
        <end position="29"/>
    </location>
</feature>
<organism evidence="3 4">
    <name type="scientific">Faecalibacterium wellingii</name>
    <dbReference type="NCBI Taxonomy" id="2929491"/>
    <lineage>
        <taxon>Bacteria</taxon>
        <taxon>Bacillati</taxon>
        <taxon>Bacillota</taxon>
        <taxon>Clostridia</taxon>
        <taxon>Eubacteriales</taxon>
        <taxon>Oscillospiraceae</taxon>
        <taxon>Faecalibacterium</taxon>
    </lineage>
</organism>
<dbReference type="EMBL" id="JBBFGL010000001">
    <property type="protein sequence ID" value="MEJ5194845.1"/>
    <property type="molecule type" value="Genomic_DNA"/>
</dbReference>
<protein>
    <submittedName>
        <fullName evidence="3">Uncharacterized protein</fullName>
    </submittedName>
</protein>
<gene>
    <name evidence="3" type="ORF">WF834_01415</name>
</gene>
<feature type="chain" id="PRO_5044191968" evidence="2">
    <location>
        <begin position="30"/>
        <end position="653"/>
    </location>
</feature>
<feature type="region of interest" description="Disordered" evidence="1">
    <location>
        <begin position="403"/>
        <end position="431"/>
    </location>
</feature>
<comment type="caution">
    <text evidence="3">The sequence shown here is derived from an EMBL/GenBank/DDBJ whole genome shotgun (WGS) entry which is preliminary data.</text>
</comment>
<sequence length="653" mass="68261">MRKNVKKQLALRALSTAVLMAMVSSIATAAFADTYDLNTGSVTVETRDDGITYVTQKDAEINEHPDTTGVTITSNGTQTSNTITVETADKQTTNVTLQDVNIAVDTVKAKSGAIEIKGDGKTNLELNGDNTVLVENDWSEEHAAIEKADKYGHGTLTIKDDVNDNGKPKTGTKADTTGTLVAGGYHDAAAIGGGEGEFADTSNITITGGKITASGGTYGAGIGGGYTGDASNIRIEGNADVIAFGNSGAAIGSGYHSRVNSDITITDHATVTAASLDGCGIGGGQDASGKVTITISGNASVNAQTRNPPAAIGSDRSSATVNIKDNADVTAVGGGVAIGTGYSEGTSTVINITGGTVNAVTRDESRPAIGTVKGNLDLTINSSTGKTTVNTYTTSSDPLSLNIGTGHYDDSANKYRTSPSEGAEYNEDGSSNLGESNAAVINFYRNTTLGTDTYNAPKTLDDSAFHPTYEAYGTLYNAKYTLSDKDKGDLYKVVHNRKYMEKHPEIVDDFNKLENSDLHDWQLKGEVVEPTLEKDGYADYICNIDKCGQTKHVVLPKLTPEEMREVGVIYWDAAAQAAPAALQGKVLSADEQTATAEKAQVESLLADKANWKLAEDVGDLMIHPAADAAGTVYEQAVKASGCQYYVIANVTAQ</sequence>
<keyword evidence="2" id="KW-0732">Signal</keyword>
<evidence type="ECO:0000313" key="4">
    <source>
        <dbReference type="Proteomes" id="UP001373196"/>
    </source>
</evidence>
<dbReference type="AlphaFoldDB" id="A0AB35Y3G7"/>
<name>A0AB35Y3G7_9FIRM</name>
<dbReference type="Pfam" id="PF18889">
    <property type="entry name" value="Beta_helix_3"/>
    <property type="match status" value="3"/>
</dbReference>
<accession>A0AB35Y3G7</accession>
<evidence type="ECO:0000313" key="3">
    <source>
        <dbReference type="EMBL" id="MEJ5194845.1"/>
    </source>
</evidence>
<dbReference type="RefSeq" id="WP_339394609.1">
    <property type="nucleotide sequence ID" value="NZ_JBBFGL010000001.1"/>
</dbReference>
<evidence type="ECO:0000256" key="1">
    <source>
        <dbReference type="SAM" id="MobiDB-lite"/>
    </source>
</evidence>
<reference evidence="3" key="1">
    <citation type="submission" date="2024-03" db="EMBL/GenBank/DDBJ databases">
        <authorList>
            <person name="Plomp N."/>
            <person name="Harmsen H.J."/>
        </authorList>
    </citation>
    <scope>NUCLEOTIDE SEQUENCE</scope>
    <source>
        <strain evidence="3">HTF-128</strain>
    </source>
</reference>